<accession>A0A2T3PD44</accession>
<gene>
    <name evidence="1" type="ORF">C9I94_03870</name>
</gene>
<protein>
    <recommendedName>
        <fullName evidence="3">Lipoprotein</fullName>
    </recommendedName>
</protein>
<evidence type="ECO:0000313" key="2">
    <source>
        <dbReference type="Proteomes" id="UP000240481"/>
    </source>
</evidence>
<sequence length="109" mass="12243">MIRVLSVIFFTAAITACSQTVDQQADDYVEASYALCGAKVKAFSKSDDGKIRVICQNDSYFVVKNQSTLAYMQELNGAYCHGKGFTVFSERKNYFTFTCTDDKNFNIPK</sequence>
<organism evidence="1 2">
    <name type="scientific">Photobacterium swingsii</name>
    <dbReference type="NCBI Taxonomy" id="680026"/>
    <lineage>
        <taxon>Bacteria</taxon>
        <taxon>Pseudomonadati</taxon>
        <taxon>Pseudomonadota</taxon>
        <taxon>Gammaproteobacteria</taxon>
        <taxon>Vibrionales</taxon>
        <taxon>Vibrionaceae</taxon>
        <taxon>Photobacterium</taxon>
    </lineage>
</organism>
<evidence type="ECO:0008006" key="3">
    <source>
        <dbReference type="Google" id="ProtNLM"/>
    </source>
</evidence>
<keyword evidence="2" id="KW-1185">Reference proteome</keyword>
<dbReference type="RefSeq" id="WP_048897235.1">
    <property type="nucleotide sequence ID" value="NZ_AP024852.1"/>
</dbReference>
<name>A0A2T3PD44_9GAMM</name>
<comment type="caution">
    <text evidence="1">The sequence shown here is derived from an EMBL/GenBank/DDBJ whole genome shotgun (WGS) entry which is preliminary data.</text>
</comment>
<reference evidence="1 2" key="1">
    <citation type="submission" date="2018-01" db="EMBL/GenBank/DDBJ databases">
        <title>Whole genome sequencing of Histamine producing bacteria.</title>
        <authorList>
            <person name="Butler K."/>
        </authorList>
    </citation>
    <scope>NUCLEOTIDE SEQUENCE [LARGE SCALE GENOMIC DNA]</scope>
    <source>
        <strain evidence="1 2">DSM 24669</strain>
    </source>
</reference>
<dbReference type="PROSITE" id="PS51257">
    <property type="entry name" value="PROKAR_LIPOPROTEIN"/>
    <property type="match status" value="1"/>
</dbReference>
<dbReference type="STRING" id="680026.AB733_01975"/>
<dbReference type="Proteomes" id="UP000240481">
    <property type="component" value="Unassembled WGS sequence"/>
</dbReference>
<dbReference type="AlphaFoldDB" id="A0A2T3PD44"/>
<proteinExistence type="predicted"/>
<dbReference type="OrthoDB" id="5917524at2"/>
<evidence type="ECO:0000313" key="1">
    <source>
        <dbReference type="EMBL" id="PSW27119.1"/>
    </source>
</evidence>
<dbReference type="EMBL" id="PYLZ01000001">
    <property type="protein sequence ID" value="PSW27119.1"/>
    <property type="molecule type" value="Genomic_DNA"/>
</dbReference>